<protein>
    <recommendedName>
        <fullName evidence="10">TonB-dependent receptor-like beta-barrel domain-containing protein</fullName>
    </recommendedName>
</protein>
<dbReference type="GO" id="GO:0015344">
    <property type="term" value="F:siderophore uptake transmembrane transporter activity"/>
    <property type="evidence" value="ECO:0007669"/>
    <property type="project" value="TreeGrafter"/>
</dbReference>
<name>A0A6N2YT27_9BACT</name>
<organism evidence="11">
    <name type="scientific">Paraprevotella clara</name>
    <dbReference type="NCBI Taxonomy" id="454154"/>
    <lineage>
        <taxon>Bacteria</taxon>
        <taxon>Pseudomonadati</taxon>
        <taxon>Bacteroidota</taxon>
        <taxon>Bacteroidia</taxon>
        <taxon>Bacteroidales</taxon>
        <taxon>Prevotellaceae</taxon>
        <taxon>Paraprevotella</taxon>
    </lineage>
</organism>
<evidence type="ECO:0000259" key="10">
    <source>
        <dbReference type="Pfam" id="PF00593"/>
    </source>
</evidence>
<dbReference type="RefSeq" id="WP_118147544.1">
    <property type="nucleotide sequence ID" value="NZ_CACRUT010000004.1"/>
</dbReference>
<keyword evidence="4" id="KW-0812">Transmembrane</keyword>
<sequence length="675" mass="77047">MYKTISILFLLVGFHQNLRASLADSLQSERMEEVEVKAYSPRTLSDDRNGRLYWNMESLADMPHVLGSADPLRSLQLLPGVATNNDYTSGIHIQGCAASQSVLNMDGAPIFNASHLLGLFSVFNASHFRGMALVKNRHDAAFSNRLGGEISFYPTDSIARKVHLDATVSFMESEGTLTLPTGEHSTLYLSGRGSYLNLLYGNLLEIDEMQLRYGLQDYNLTFVQQAGAHDKIRLSLYHGQDRMNLLQEDFADENKLNWQNTAAALHWQHHSSRFILQQNATFSRYRNTLDMGISSVSLNLSSGITQAGYAARLEWTRGNLQWNGGVEYNYYHFRPMQFEVSGSFIENETPKFREDAHEANAYLQADISLHPSWSVLGGLRLSSYHSHGRSFISPDPRITLHYHPSPSHTLSVHYGLYHQYLHQMSVSNGGLPVDYWTSSSPSVRPQQAHSIALGYYFRPQKGMMEISAEVYYKKLSHQHEYSGSILDFFTQVYHIENNMIHGKGYNYGLNLMLKKNRGKLSGWVSYAIGSSRRRFPELSPTEWFNSTFDRRHDLSVVANYRFNRHWSLGGDFVYASGTPYTKAKSVYVINNNLVSEYGKYNGSNLPATHRMDIALTYRFTPRGHREQSLNLSIYNLYARRNVLFSYLGFQEENFGYKHVYSLCRMLPSIGYTLKF</sequence>
<keyword evidence="5" id="KW-0732">Signal</keyword>
<keyword evidence="7" id="KW-0472">Membrane</keyword>
<keyword evidence="3" id="KW-1134">Transmembrane beta strand</keyword>
<evidence type="ECO:0000256" key="9">
    <source>
        <dbReference type="ARBA" id="ARBA00023237"/>
    </source>
</evidence>
<accession>A0A6N2YT27</accession>
<evidence type="ECO:0000313" key="11">
    <source>
        <dbReference type="EMBL" id="VYT68790.1"/>
    </source>
</evidence>
<dbReference type="GO" id="GO:0009279">
    <property type="term" value="C:cell outer membrane"/>
    <property type="evidence" value="ECO:0007669"/>
    <property type="project" value="UniProtKB-SubCell"/>
</dbReference>
<evidence type="ECO:0000256" key="4">
    <source>
        <dbReference type="ARBA" id="ARBA00022692"/>
    </source>
</evidence>
<feature type="domain" description="TonB-dependent receptor-like beta-barrel" evidence="10">
    <location>
        <begin position="240"/>
        <end position="636"/>
    </location>
</feature>
<keyword evidence="6" id="KW-0798">TonB box</keyword>
<keyword evidence="2" id="KW-0813">Transport</keyword>
<evidence type="ECO:0000256" key="1">
    <source>
        <dbReference type="ARBA" id="ARBA00004571"/>
    </source>
</evidence>
<evidence type="ECO:0000256" key="3">
    <source>
        <dbReference type="ARBA" id="ARBA00022452"/>
    </source>
</evidence>
<evidence type="ECO:0000256" key="2">
    <source>
        <dbReference type="ARBA" id="ARBA00022448"/>
    </source>
</evidence>
<dbReference type="InterPro" id="IPR039426">
    <property type="entry name" value="TonB-dep_rcpt-like"/>
</dbReference>
<keyword evidence="9" id="KW-0998">Cell outer membrane</keyword>
<dbReference type="Pfam" id="PF00593">
    <property type="entry name" value="TonB_dep_Rec_b-barrel"/>
    <property type="match status" value="1"/>
</dbReference>
<evidence type="ECO:0000256" key="7">
    <source>
        <dbReference type="ARBA" id="ARBA00023136"/>
    </source>
</evidence>
<dbReference type="Gene3D" id="2.40.170.20">
    <property type="entry name" value="TonB-dependent receptor, beta-barrel domain"/>
    <property type="match status" value="1"/>
</dbReference>
<evidence type="ECO:0000256" key="5">
    <source>
        <dbReference type="ARBA" id="ARBA00022729"/>
    </source>
</evidence>
<evidence type="ECO:0000256" key="6">
    <source>
        <dbReference type="ARBA" id="ARBA00023077"/>
    </source>
</evidence>
<dbReference type="EMBL" id="CACRUT010000004">
    <property type="protein sequence ID" value="VYT68790.1"/>
    <property type="molecule type" value="Genomic_DNA"/>
</dbReference>
<dbReference type="PANTHER" id="PTHR30069:SF29">
    <property type="entry name" value="HEMOGLOBIN AND HEMOGLOBIN-HAPTOGLOBIN-BINDING PROTEIN 1-RELATED"/>
    <property type="match status" value="1"/>
</dbReference>
<proteinExistence type="predicted"/>
<dbReference type="InterPro" id="IPR036942">
    <property type="entry name" value="Beta-barrel_TonB_sf"/>
</dbReference>
<dbReference type="PANTHER" id="PTHR30069">
    <property type="entry name" value="TONB-DEPENDENT OUTER MEMBRANE RECEPTOR"/>
    <property type="match status" value="1"/>
</dbReference>
<evidence type="ECO:0000256" key="8">
    <source>
        <dbReference type="ARBA" id="ARBA00023170"/>
    </source>
</evidence>
<dbReference type="InterPro" id="IPR000531">
    <property type="entry name" value="Beta-barrel_TonB"/>
</dbReference>
<dbReference type="SUPFAM" id="SSF56935">
    <property type="entry name" value="Porins"/>
    <property type="match status" value="1"/>
</dbReference>
<keyword evidence="8" id="KW-0675">Receptor</keyword>
<dbReference type="GO" id="GO:0044718">
    <property type="term" value="P:siderophore transmembrane transport"/>
    <property type="evidence" value="ECO:0007669"/>
    <property type="project" value="TreeGrafter"/>
</dbReference>
<gene>
    <name evidence="11" type="ORF">PCLFYP37_00871</name>
</gene>
<reference evidence="11" key="1">
    <citation type="submission" date="2019-11" db="EMBL/GenBank/DDBJ databases">
        <authorList>
            <person name="Feng L."/>
        </authorList>
    </citation>
    <scope>NUCLEOTIDE SEQUENCE</scope>
    <source>
        <strain evidence="11">PclaraLFYP37</strain>
    </source>
</reference>
<comment type="subcellular location">
    <subcellularLocation>
        <location evidence="1">Cell outer membrane</location>
        <topology evidence="1">Multi-pass membrane protein</topology>
    </subcellularLocation>
</comment>
<dbReference type="AlphaFoldDB" id="A0A6N2YT27"/>